<organism evidence="5 6">
    <name type="scientific">Microlunatus kandeliicorticis</name>
    <dbReference type="NCBI Taxonomy" id="1759536"/>
    <lineage>
        <taxon>Bacteria</taxon>
        <taxon>Bacillati</taxon>
        <taxon>Actinomycetota</taxon>
        <taxon>Actinomycetes</taxon>
        <taxon>Propionibacteriales</taxon>
        <taxon>Propionibacteriaceae</taxon>
        <taxon>Microlunatus</taxon>
    </lineage>
</organism>
<proteinExistence type="predicted"/>
<keyword evidence="6" id="KW-1185">Reference proteome</keyword>
<dbReference type="Gene3D" id="1.10.10.10">
    <property type="entry name" value="Winged helix-like DNA-binding domain superfamily/Winged helix DNA-binding domain"/>
    <property type="match status" value="1"/>
</dbReference>
<dbReference type="InterPro" id="IPR036388">
    <property type="entry name" value="WH-like_DNA-bd_sf"/>
</dbReference>
<evidence type="ECO:0000256" key="1">
    <source>
        <dbReference type="ARBA" id="ARBA00023015"/>
    </source>
</evidence>
<keyword evidence="1" id="KW-0805">Transcription regulation</keyword>
<dbReference type="EMBL" id="JACGWT010000002">
    <property type="protein sequence ID" value="MBA8794196.1"/>
    <property type="molecule type" value="Genomic_DNA"/>
</dbReference>
<dbReference type="InterPro" id="IPR052362">
    <property type="entry name" value="HTH-GbsR_regulator"/>
</dbReference>
<keyword evidence="3" id="KW-0804">Transcription</keyword>
<dbReference type="PANTHER" id="PTHR38465:SF1">
    <property type="entry name" value="HTH-TYPE TRANSCRIPTIONAL REGULATOR MJ1563-RELATED"/>
    <property type="match status" value="1"/>
</dbReference>
<name>A0A7W3IS37_9ACTN</name>
<sequence length="190" mass="21800">MTRARSERPDPGSSGDGQPAPGPPDENELARRRYAAEFGLMWESIGSPQMDGRILGYLMIMKAPYISSAGLAEALNASSGSISMATRRLLDTGFIKRQVVAGDRSHYFRVENDVWGSWLAGERRYFDQERQLIESGLDLLDDGEEDDRVRERLINGRDYFVWLATYHRRMLEDWERYKRRRDSGASEEES</sequence>
<accession>A0A7W3IS37</accession>
<dbReference type="Proteomes" id="UP000523079">
    <property type="component" value="Unassembled WGS sequence"/>
</dbReference>
<dbReference type="InterPro" id="IPR036390">
    <property type="entry name" value="WH_DNA-bd_sf"/>
</dbReference>
<evidence type="ECO:0000256" key="3">
    <source>
        <dbReference type="ARBA" id="ARBA00023163"/>
    </source>
</evidence>
<feature type="compositionally biased region" description="Basic and acidic residues" evidence="4">
    <location>
        <begin position="1"/>
        <end position="10"/>
    </location>
</feature>
<dbReference type="AlphaFoldDB" id="A0A7W3IS37"/>
<gene>
    <name evidence="5" type="ORF">FHX74_001801</name>
</gene>
<evidence type="ECO:0000256" key="4">
    <source>
        <dbReference type="SAM" id="MobiDB-lite"/>
    </source>
</evidence>
<protein>
    <submittedName>
        <fullName evidence="5">DNA-binding transcriptional regulator GbsR (MarR family)</fullName>
    </submittedName>
</protein>
<comment type="caution">
    <text evidence="5">The sequence shown here is derived from an EMBL/GenBank/DDBJ whole genome shotgun (WGS) entry which is preliminary data.</text>
</comment>
<feature type="region of interest" description="Disordered" evidence="4">
    <location>
        <begin position="1"/>
        <end position="27"/>
    </location>
</feature>
<evidence type="ECO:0000313" key="6">
    <source>
        <dbReference type="Proteomes" id="UP000523079"/>
    </source>
</evidence>
<keyword evidence="2 5" id="KW-0238">DNA-binding</keyword>
<dbReference type="PANTHER" id="PTHR38465">
    <property type="entry name" value="HTH-TYPE TRANSCRIPTIONAL REGULATOR MJ1563-RELATED"/>
    <property type="match status" value="1"/>
</dbReference>
<evidence type="ECO:0000256" key="2">
    <source>
        <dbReference type="ARBA" id="ARBA00023125"/>
    </source>
</evidence>
<dbReference type="SUPFAM" id="SSF46785">
    <property type="entry name" value="Winged helix' DNA-binding domain"/>
    <property type="match status" value="1"/>
</dbReference>
<dbReference type="RefSeq" id="WP_182559697.1">
    <property type="nucleotide sequence ID" value="NZ_JACGWT010000002.1"/>
</dbReference>
<dbReference type="GO" id="GO:0003700">
    <property type="term" value="F:DNA-binding transcription factor activity"/>
    <property type="evidence" value="ECO:0007669"/>
    <property type="project" value="InterPro"/>
</dbReference>
<evidence type="ECO:0000313" key="5">
    <source>
        <dbReference type="EMBL" id="MBA8794196.1"/>
    </source>
</evidence>
<reference evidence="5 6" key="1">
    <citation type="submission" date="2020-07" db="EMBL/GenBank/DDBJ databases">
        <title>Sequencing the genomes of 1000 actinobacteria strains.</title>
        <authorList>
            <person name="Klenk H.-P."/>
        </authorList>
    </citation>
    <scope>NUCLEOTIDE SEQUENCE [LARGE SCALE GENOMIC DNA]</scope>
    <source>
        <strain evidence="5 6">DSM 100723</strain>
    </source>
</reference>
<dbReference type="GO" id="GO:0003677">
    <property type="term" value="F:DNA binding"/>
    <property type="evidence" value="ECO:0007669"/>
    <property type="project" value="UniProtKB-KW"/>
</dbReference>